<dbReference type="PANTHER" id="PTHR10302">
    <property type="entry name" value="SINGLE-STRANDED DNA-BINDING PROTEIN"/>
    <property type="match status" value="1"/>
</dbReference>
<dbReference type="EMBL" id="WHWC01000011">
    <property type="protein sequence ID" value="KAG8374255.1"/>
    <property type="molecule type" value="Genomic_DNA"/>
</dbReference>
<dbReference type="PANTHER" id="PTHR10302:SF23">
    <property type="entry name" value="PROTEIN OSB4, CHLOROPLASTIC"/>
    <property type="match status" value="1"/>
</dbReference>
<proteinExistence type="predicted"/>
<evidence type="ECO:0000256" key="1">
    <source>
        <dbReference type="ARBA" id="ARBA00023125"/>
    </source>
</evidence>
<dbReference type="AlphaFoldDB" id="A0AAV6WYZ6"/>
<keyword evidence="1 2" id="KW-0238">DNA-binding</keyword>
<evidence type="ECO:0000256" key="2">
    <source>
        <dbReference type="PROSITE-ProRule" id="PRU00252"/>
    </source>
</evidence>
<keyword evidence="5" id="KW-1185">Reference proteome</keyword>
<evidence type="ECO:0000313" key="4">
    <source>
        <dbReference type="EMBL" id="KAG8374255.1"/>
    </source>
</evidence>
<dbReference type="GO" id="GO:0006264">
    <property type="term" value="P:mitochondrial DNA replication"/>
    <property type="evidence" value="ECO:0007669"/>
    <property type="project" value="TreeGrafter"/>
</dbReference>
<organism evidence="4 5">
    <name type="scientific">Buddleja alternifolia</name>
    <dbReference type="NCBI Taxonomy" id="168488"/>
    <lineage>
        <taxon>Eukaryota</taxon>
        <taxon>Viridiplantae</taxon>
        <taxon>Streptophyta</taxon>
        <taxon>Embryophyta</taxon>
        <taxon>Tracheophyta</taxon>
        <taxon>Spermatophyta</taxon>
        <taxon>Magnoliopsida</taxon>
        <taxon>eudicotyledons</taxon>
        <taxon>Gunneridae</taxon>
        <taxon>Pentapetalae</taxon>
        <taxon>asterids</taxon>
        <taxon>lamiids</taxon>
        <taxon>Lamiales</taxon>
        <taxon>Scrophulariaceae</taxon>
        <taxon>Buddlejeae</taxon>
        <taxon>Buddleja</taxon>
    </lineage>
</organism>
<dbReference type="PROSITE" id="PS50935">
    <property type="entry name" value="SSB"/>
    <property type="match status" value="1"/>
</dbReference>
<evidence type="ECO:0000256" key="3">
    <source>
        <dbReference type="SAM" id="MobiDB-lite"/>
    </source>
</evidence>
<dbReference type="Gene3D" id="2.40.50.140">
    <property type="entry name" value="Nucleic acid-binding proteins"/>
    <property type="match status" value="1"/>
</dbReference>
<feature type="region of interest" description="Disordered" evidence="3">
    <location>
        <begin position="41"/>
        <end position="65"/>
    </location>
</feature>
<reference evidence="4" key="1">
    <citation type="submission" date="2019-10" db="EMBL/GenBank/DDBJ databases">
        <authorList>
            <person name="Zhang R."/>
            <person name="Pan Y."/>
            <person name="Wang J."/>
            <person name="Ma R."/>
            <person name="Yu S."/>
        </authorList>
    </citation>
    <scope>NUCLEOTIDE SEQUENCE</scope>
    <source>
        <strain evidence="4">LA-IB0</strain>
        <tissue evidence="4">Leaf</tissue>
    </source>
</reference>
<dbReference type="GO" id="GO:0003697">
    <property type="term" value="F:single-stranded DNA binding"/>
    <property type="evidence" value="ECO:0007669"/>
    <property type="project" value="InterPro"/>
</dbReference>
<comment type="caution">
    <text evidence="4">The sequence shown here is derived from an EMBL/GenBank/DDBJ whole genome shotgun (WGS) entry which is preliminary data.</text>
</comment>
<dbReference type="Proteomes" id="UP000826271">
    <property type="component" value="Unassembled WGS sequence"/>
</dbReference>
<name>A0AAV6WYZ6_9LAMI</name>
<dbReference type="GO" id="GO:0042645">
    <property type="term" value="C:mitochondrial nucleoid"/>
    <property type="evidence" value="ECO:0007669"/>
    <property type="project" value="TreeGrafter"/>
</dbReference>
<dbReference type="SUPFAM" id="SSF50249">
    <property type="entry name" value="Nucleic acid-binding proteins"/>
    <property type="match status" value="1"/>
</dbReference>
<sequence>MNILVRTKIPLLLHRKRSFLPYPITALQQCNFYSAKTPYNTPKTQQFAKPRTQKSSESSTSVPQRIKEQSERVIVWPRPREIPYQAKVANFVNLIGYVKSPVRFEADSDGKPFAATVISQSSGEKNSVLIPVVFEGDLANVVACHVKEKDCVFVSGQLSSDPLRFMFSESLGKFHVVAENLNFVEGFKRSVVSSKKMEVSFLDVEINKPGGRKTEEVVNAVDNDVGFNQQWKEALELAKGKSLSGVKNEWVSGVSAENSVIPLLNVEGEAKTLVHDELKAEQSSEKSGSKKRNGDVIHDLWRNLVKNPLQWWDYRDHKAKGLVKEKYPDFKQKETGESLWINTAPNWVLPGFEKLEFDVMAVNAKQARGGEKRDSKGEDLWKNLVENPNRWWDNRLDKRNPRAPDFKHKETGEGLWMSDIPDWALSRLPPSKDGQTTA</sequence>
<feature type="compositionally biased region" description="Polar residues" evidence="3">
    <location>
        <begin position="41"/>
        <end position="63"/>
    </location>
</feature>
<accession>A0AAV6WYZ6</accession>
<dbReference type="InterPro" id="IPR000424">
    <property type="entry name" value="Primosome_PriB/ssb"/>
</dbReference>
<dbReference type="InterPro" id="IPR012340">
    <property type="entry name" value="NA-bd_OB-fold"/>
</dbReference>
<evidence type="ECO:0000313" key="5">
    <source>
        <dbReference type="Proteomes" id="UP000826271"/>
    </source>
</evidence>
<gene>
    <name evidence="4" type="ORF">BUALT_Bualt11G0112400</name>
</gene>
<dbReference type="InterPro" id="IPR011344">
    <property type="entry name" value="ssDNA-bd"/>
</dbReference>
<protein>
    <submittedName>
        <fullName evidence="4">Uncharacterized protein</fullName>
    </submittedName>
</protein>